<comment type="caution">
    <text evidence="1">The sequence shown here is derived from an EMBL/GenBank/DDBJ whole genome shotgun (WGS) entry which is preliminary data.</text>
</comment>
<dbReference type="Proteomes" id="UP001595191">
    <property type="component" value="Unassembled WGS sequence"/>
</dbReference>
<proteinExistence type="predicted"/>
<keyword evidence="1" id="KW-0808">Transferase</keyword>
<organism evidence="1 2">
    <name type="scientific">Meishania litoralis</name>
    <dbReference type="NCBI Taxonomy" id="3434685"/>
    <lineage>
        <taxon>Bacteria</taxon>
        <taxon>Pseudomonadati</taxon>
        <taxon>Bacteroidota</taxon>
        <taxon>Flavobacteriia</taxon>
        <taxon>Flavobacteriales</taxon>
        <taxon>Flavobacteriaceae</taxon>
        <taxon>Meishania</taxon>
    </lineage>
</organism>
<name>A0ACC7LNS0_9FLAO</name>
<keyword evidence="1" id="KW-0328">Glycosyltransferase</keyword>
<evidence type="ECO:0000313" key="1">
    <source>
        <dbReference type="EMBL" id="MFH6604929.1"/>
    </source>
</evidence>
<gene>
    <name evidence="1" type="ORF">ACEZ3G_15695</name>
</gene>
<reference evidence="1" key="1">
    <citation type="submission" date="2024-09" db="EMBL/GenBank/DDBJ databases">
        <authorList>
            <person name="Liu J."/>
        </authorList>
    </citation>
    <scope>NUCLEOTIDE SEQUENCE</scope>
    <source>
        <strain evidence="1">NBU2967</strain>
    </source>
</reference>
<dbReference type="EC" id="2.4.99.16" evidence="1"/>
<sequence>MLRQQRVVIENIRPQIECGTFFIKRTVGEKVTVNADVLGDGHDIIQCEVLFRHEDEKVFESVRMLHEGNDAHTASFHVTKQGFYHYRIQGWVDNALNWQHGIKAKLKDGQHVKSELLDGVQYLNFLTKKVPAKTKERIKEWPAIFQDDSKYEEAIAMATSDDLHHLFTEYPQRFLANVSKTLEVYVDRKKANFSTWYEFFPRSSSPEPNKHGTFKDCERLLPRIARMGFDTLYFPPIHPIGEKNRKGKNNTTHAEEGDSGVPWAIGSKLGGHKSIHPELGTEKDFKQLVKKAKAEGIEVAMDLAFQAAPDHPYITEHPEWFRKRPDGTIQYAENPPKKYQDIVNFHFESDAYKPLWEELLNVTLHWVSCGVSIFRVDNPHTKPYYFWNWLISEVKKKHPDVLFLAEAFSRPKVMQQLAKQGFSQSYTYFTWRVMKHELIDYMTELTQSEMREYYRPNFWPNTPDINPYHLQGANEAMHILRYALAATLCGNIGLYGPVFEYMVSDALPGKEEYLNSEKYEIRHWDWTVENKLTHVITKLNAARKNHRSLQQTNNIRFCTIENDRLIAFYKWSDDKTDETLIIVSLDNHYSQRGMVQLPLNEMGLEHGRSIEVHDTITNNSYIWSAEWNFVELHPALPFHLFHIKK</sequence>
<evidence type="ECO:0000313" key="2">
    <source>
        <dbReference type="Proteomes" id="UP001595191"/>
    </source>
</evidence>
<dbReference type="EMBL" id="JBHFPV010000005">
    <property type="protein sequence ID" value="MFH6604929.1"/>
    <property type="molecule type" value="Genomic_DNA"/>
</dbReference>
<keyword evidence="2" id="KW-1185">Reference proteome</keyword>
<protein>
    <submittedName>
        <fullName evidence="1">Alpha-1,4-glucan--maltose-1-phosphate maltosyltransferase</fullName>
        <ecNumber evidence="1">2.4.99.16</ecNumber>
    </submittedName>
</protein>
<accession>A0ACC7LNS0</accession>